<accession>K1VTD0</accession>
<feature type="compositionally biased region" description="Basic and acidic residues" evidence="1">
    <location>
        <begin position="893"/>
        <end position="928"/>
    </location>
</feature>
<feature type="region of interest" description="Disordered" evidence="1">
    <location>
        <begin position="1"/>
        <end position="453"/>
    </location>
</feature>
<keyword evidence="3" id="KW-1185">Reference proteome</keyword>
<dbReference type="InParanoid" id="K1VTD0"/>
<feature type="compositionally biased region" description="Low complexity" evidence="1">
    <location>
        <begin position="23"/>
        <end position="49"/>
    </location>
</feature>
<reference evidence="2 3" key="1">
    <citation type="journal article" date="2012" name="Eukaryot. Cell">
        <title>Genome sequence of the Trichosporon asahii environmental strain CBS 8904.</title>
        <authorList>
            <person name="Yang R.Y."/>
            <person name="Li H.T."/>
            <person name="Zhu H."/>
            <person name="Zhou G.P."/>
            <person name="Wang M."/>
            <person name="Wang L."/>
        </authorList>
    </citation>
    <scope>NUCLEOTIDE SEQUENCE [LARGE SCALE GENOMIC DNA]</scope>
    <source>
        <strain evidence="2 3">CBS 8904</strain>
    </source>
</reference>
<feature type="region of interest" description="Disordered" evidence="1">
    <location>
        <begin position="574"/>
        <end position="661"/>
    </location>
</feature>
<feature type="compositionally biased region" description="Polar residues" evidence="1">
    <location>
        <begin position="185"/>
        <end position="198"/>
    </location>
</feature>
<dbReference type="HOGENOM" id="CLU_315019_0_0_1"/>
<dbReference type="Proteomes" id="UP000006757">
    <property type="component" value="Unassembled WGS sequence"/>
</dbReference>
<feature type="compositionally biased region" description="Acidic residues" evidence="1">
    <location>
        <begin position="593"/>
        <end position="615"/>
    </location>
</feature>
<evidence type="ECO:0000256" key="1">
    <source>
        <dbReference type="SAM" id="MobiDB-lite"/>
    </source>
</evidence>
<evidence type="ECO:0000313" key="2">
    <source>
        <dbReference type="EMBL" id="EKC99947.1"/>
    </source>
</evidence>
<name>K1VTD0_TRIAC</name>
<feature type="compositionally biased region" description="Acidic residues" evidence="1">
    <location>
        <begin position="631"/>
        <end position="651"/>
    </location>
</feature>
<feature type="compositionally biased region" description="Basic and acidic residues" evidence="1">
    <location>
        <begin position="616"/>
        <end position="628"/>
    </location>
</feature>
<feature type="compositionally biased region" description="Polar residues" evidence="1">
    <location>
        <begin position="423"/>
        <end position="440"/>
    </location>
</feature>
<feature type="compositionally biased region" description="Polar residues" evidence="1">
    <location>
        <begin position="76"/>
        <end position="88"/>
    </location>
</feature>
<feature type="region of interest" description="Disordered" evidence="1">
    <location>
        <begin position="811"/>
        <end position="928"/>
    </location>
</feature>
<gene>
    <name evidence="2" type="ORF">A1Q2_05771</name>
</gene>
<dbReference type="EMBL" id="AMBO01000355">
    <property type="protein sequence ID" value="EKC99947.1"/>
    <property type="molecule type" value="Genomic_DNA"/>
</dbReference>
<feature type="compositionally biased region" description="Pro residues" evidence="1">
    <location>
        <begin position="130"/>
        <end position="141"/>
    </location>
</feature>
<feature type="compositionally biased region" description="Polar residues" evidence="1">
    <location>
        <begin position="278"/>
        <end position="296"/>
    </location>
</feature>
<feature type="region of interest" description="Disordered" evidence="1">
    <location>
        <begin position="514"/>
        <end position="561"/>
    </location>
</feature>
<organism evidence="2 3">
    <name type="scientific">Trichosporon asahii var. asahii (strain CBS 8904)</name>
    <name type="common">Yeast</name>
    <dbReference type="NCBI Taxonomy" id="1220162"/>
    <lineage>
        <taxon>Eukaryota</taxon>
        <taxon>Fungi</taxon>
        <taxon>Dikarya</taxon>
        <taxon>Basidiomycota</taxon>
        <taxon>Agaricomycotina</taxon>
        <taxon>Tremellomycetes</taxon>
        <taxon>Trichosporonales</taxon>
        <taxon>Trichosporonaceae</taxon>
        <taxon>Trichosporon</taxon>
    </lineage>
</organism>
<dbReference type="AlphaFoldDB" id="K1VTD0"/>
<sequence length="928" mass="100426">MAAAVSTMPRDLSAGSKPPPPTSTSTSTSTSTRAPPPTTTSSTKSSKTPDFLKPTSISNGIKRIQRIEEKHALHPNSVTREPPSSNYQPRDVIAPYYEPVYTGTGPAPVPVQAPETKRRRLSMNQKHALPPRPNVNTPPTPSIGSHAERQSRWHHNGPKATGANAIASTMPLFQDALARARKSPKGNTSPPGQSWQLSQQHPFGFQPPPQQQQLPGWQTFQQHQQQQQQYGYQPYAQGQFAYAQPQQQHGFTPPQPYGQLPPYQQQQYGAHQQHGAQSSYSRGNQSPYQRGNQSPYGQHRGGHSPFQQGGRSPAVREDNRSPLPLGQRATASGGSTPRPASGGRTPPPPLKPLPSRAAPPPREHADEAEPPSSGAPLTPPHSPTPPPPYRSPPPPPAKSATPKASPSAGMRALDRALDGLRQQRLSQNAAPVVSPYQSSTPVPARPAPAPEPEPRVFAAPVAAVAAVAPSDDERVARALKDAAELLGHKAPGSLGLDLDRDVIAKAARDFADALEGKGGKSSDQLPTPLPATATDVPEAGTLRPNKRARTESPEIDQARPGALFFEAPFVKLEDEDFSSLPNVPTQDDLWGSEPEDDPEPIFEEEEDELDSDSDEDVKPYIDPRRQNPDMDVSDSEDDDSEEEDIDDEPIDVDAPATTKTARAKKRAKRAKLLSEAICAGQCFRCPSQPLVADMYNHLCLDHRFDTLSPQDFKCDKIRLCECGRPAIKSTYTKNHLKFCSLPLERRVALGMAPPKEKKVPTSKAGTCHLCDKSLKDLLGHFKRKHANINVTDDDFDCPGLKACCGKVWTKGGRHKCPDSSNFTRPSAASATPSPVRAANSNAARATSVATAVGRPQQEGAQATPGQGPTTAETRRAAESLNTAPLSRFGKIPKHSDKDSDRDGRNRRLSGEDGRPGELPDRLRFLNNM</sequence>
<feature type="compositionally biased region" description="Low complexity" evidence="1">
    <location>
        <begin position="835"/>
        <end position="851"/>
    </location>
</feature>
<feature type="compositionally biased region" description="Pro residues" evidence="1">
    <location>
        <begin position="345"/>
        <end position="360"/>
    </location>
</feature>
<dbReference type="OMA" id="KRKHANI"/>
<feature type="compositionally biased region" description="Low complexity" evidence="1">
    <location>
        <begin position="398"/>
        <end position="408"/>
    </location>
</feature>
<feature type="compositionally biased region" description="Polar residues" evidence="1">
    <location>
        <begin position="818"/>
        <end position="832"/>
    </location>
</feature>
<evidence type="ECO:0000313" key="3">
    <source>
        <dbReference type="Proteomes" id="UP000006757"/>
    </source>
</evidence>
<protein>
    <submittedName>
        <fullName evidence="2">Uncharacterized protein</fullName>
    </submittedName>
</protein>
<feature type="compositionally biased region" description="Low complexity" evidence="1">
    <location>
        <begin position="211"/>
        <end position="249"/>
    </location>
</feature>
<feature type="compositionally biased region" description="Pro residues" evidence="1">
    <location>
        <begin position="377"/>
        <end position="397"/>
    </location>
</feature>
<feature type="compositionally biased region" description="Polar residues" evidence="1">
    <location>
        <begin position="858"/>
        <end position="871"/>
    </location>
</feature>
<feature type="compositionally biased region" description="Low complexity" evidence="1">
    <location>
        <begin position="257"/>
        <end position="277"/>
    </location>
</feature>
<proteinExistence type="predicted"/>
<comment type="caution">
    <text evidence="2">The sequence shown here is derived from an EMBL/GenBank/DDBJ whole genome shotgun (WGS) entry which is preliminary data.</text>
</comment>